<gene>
    <name evidence="2" type="primary">LOC142167966</name>
</gene>
<proteinExistence type="predicted"/>
<protein>
    <submittedName>
        <fullName evidence="2">Uncharacterized protein LOC142167966</fullName>
    </submittedName>
</protein>
<accession>A0AC58SIB4</accession>
<evidence type="ECO:0000313" key="1">
    <source>
        <dbReference type="Proteomes" id="UP000790787"/>
    </source>
</evidence>
<reference evidence="2" key="2">
    <citation type="submission" date="2025-08" db="UniProtKB">
        <authorList>
            <consortium name="RefSeq"/>
        </authorList>
    </citation>
    <scope>IDENTIFICATION</scope>
    <source>
        <tissue evidence="2">Leaf</tissue>
    </source>
</reference>
<sequence>MAVKGNNLAPHEIESVLLKKFGETLTNGALSWYSLLPEHSIDSFDMLADSFIKAHAGSRKATTWVDVHNCYESKIRIEDDQLSFSTLTKDRNWEKNKEKSKDDFDSDRRFSNGRFFPYERAEGRGRGFHSVDRLATDRRYDHVRNNMSLQDKEISGSLDSSYPRLFEYNFNDSVVEMVSVMRNIKEAQFPKPMRSDTSQMDPNLWCEYLRTNGHRTGDCRHLREEVATLLKNGNLREFLCDRAKNNYGRNRDNAEPSKIGEDPLRLTINMVFGGNEINGITFLAVKKMKVSVTHSKRLREIAEDDITLTEEDIDGLLLLHNDALVISLNVLDFKIKRVLVDRGSSANVIQWRVL</sequence>
<reference evidence="1" key="1">
    <citation type="journal article" date="2014" name="Nat. Commun.">
        <title>The tobacco genome sequence and its comparison with those of tomato and potato.</title>
        <authorList>
            <person name="Sierro N."/>
            <person name="Battey J.N."/>
            <person name="Ouadi S."/>
            <person name="Bakaher N."/>
            <person name="Bovet L."/>
            <person name="Willig A."/>
            <person name="Goepfert S."/>
            <person name="Peitsch M.C."/>
            <person name="Ivanov N.V."/>
        </authorList>
    </citation>
    <scope>NUCLEOTIDE SEQUENCE [LARGE SCALE GENOMIC DNA]</scope>
</reference>
<evidence type="ECO:0000313" key="2">
    <source>
        <dbReference type="RefSeq" id="XP_075084711.1"/>
    </source>
</evidence>
<dbReference type="Proteomes" id="UP000790787">
    <property type="component" value="Chromosome 13"/>
</dbReference>
<organism evidence="1 2">
    <name type="scientific">Nicotiana tabacum</name>
    <name type="common">Common tobacco</name>
    <dbReference type="NCBI Taxonomy" id="4097"/>
    <lineage>
        <taxon>Eukaryota</taxon>
        <taxon>Viridiplantae</taxon>
        <taxon>Streptophyta</taxon>
        <taxon>Embryophyta</taxon>
        <taxon>Tracheophyta</taxon>
        <taxon>Spermatophyta</taxon>
        <taxon>Magnoliopsida</taxon>
        <taxon>eudicotyledons</taxon>
        <taxon>Gunneridae</taxon>
        <taxon>Pentapetalae</taxon>
        <taxon>asterids</taxon>
        <taxon>lamiids</taxon>
        <taxon>Solanales</taxon>
        <taxon>Solanaceae</taxon>
        <taxon>Nicotianoideae</taxon>
        <taxon>Nicotianeae</taxon>
        <taxon>Nicotiana</taxon>
    </lineage>
</organism>
<dbReference type="RefSeq" id="XP_075084711.1">
    <property type="nucleotide sequence ID" value="XM_075228610.1"/>
</dbReference>
<name>A0AC58SIB4_TOBAC</name>
<keyword evidence="1" id="KW-1185">Reference proteome</keyword>